<feature type="domain" description="HTH merR-type" evidence="4">
    <location>
        <begin position="1"/>
        <end position="66"/>
    </location>
</feature>
<dbReference type="EMBL" id="AVPL01000079">
    <property type="protein sequence ID" value="KGN39677.1"/>
    <property type="molecule type" value="Genomic_DNA"/>
</dbReference>
<protein>
    <submittedName>
        <fullName evidence="6">Transcriptional regulator</fullName>
    </submittedName>
</protein>
<dbReference type="Pfam" id="PF02607">
    <property type="entry name" value="B12-binding_2"/>
    <property type="match status" value="1"/>
</dbReference>
<dbReference type="InterPro" id="IPR006158">
    <property type="entry name" value="Cobalamin-bd"/>
</dbReference>
<dbReference type="SUPFAM" id="SSF52242">
    <property type="entry name" value="Cobalamin (vitamin B12)-binding domain"/>
    <property type="match status" value="1"/>
</dbReference>
<dbReference type="GO" id="GO:0003677">
    <property type="term" value="F:DNA binding"/>
    <property type="evidence" value="ECO:0007669"/>
    <property type="project" value="UniProtKB-KW"/>
</dbReference>
<keyword evidence="2" id="KW-0238">DNA-binding</keyword>
<keyword evidence="3" id="KW-0804">Transcription</keyword>
<dbReference type="Pfam" id="PF13411">
    <property type="entry name" value="MerR_1"/>
    <property type="match status" value="1"/>
</dbReference>
<evidence type="ECO:0000256" key="2">
    <source>
        <dbReference type="ARBA" id="ARBA00023125"/>
    </source>
</evidence>
<reference evidence="6 7" key="1">
    <citation type="submission" date="2013-08" db="EMBL/GenBank/DDBJ databases">
        <title>The genome sequence of Knoellia aerolata.</title>
        <authorList>
            <person name="Zhu W."/>
            <person name="Wang G."/>
        </authorList>
    </citation>
    <scope>NUCLEOTIDE SEQUENCE [LARGE SCALE GENOMIC DNA]</scope>
    <source>
        <strain evidence="6 7">DSM 18566</strain>
    </source>
</reference>
<proteinExistence type="predicted"/>
<dbReference type="GO" id="GO:0031419">
    <property type="term" value="F:cobalamin binding"/>
    <property type="evidence" value="ECO:0007669"/>
    <property type="project" value="InterPro"/>
</dbReference>
<dbReference type="eggNOG" id="COG5012">
    <property type="taxonomic scope" value="Bacteria"/>
</dbReference>
<evidence type="ECO:0000256" key="3">
    <source>
        <dbReference type="ARBA" id="ARBA00023163"/>
    </source>
</evidence>
<dbReference type="InterPro" id="IPR036724">
    <property type="entry name" value="Cobalamin-bd_sf"/>
</dbReference>
<accession>A0A0A0JUB3</accession>
<gene>
    <name evidence="6" type="ORF">N801_16025</name>
</gene>
<dbReference type="PROSITE" id="PS51332">
    <property type="entry name" value="B12_BINDING"/>
    <property type="match status" value="1"/>
</dbReference>
<dbReference type="Proteomes" id="UP000030013">
    <property type="component" value="Unassembled WGS sequence"/>
</dbReference>
<comment type="caution">
    <text evidence="6">The sequence shown here is derived from an EMBL/GenBank/DDBJ whole genome shotgun (WGS) entry which is preliminary data.</text>
</comment>
<evidence type="ECO:0000313" key="7">
    <source>
        <dbReference type="Proteomes" id="UP000030013"/>
    </source>
</evidence>
<name>A0A0A0JUB3_9MICO</name>
<dbReference type="InterPro" id="IPR009061">
    <property type="entry name" value="DNA-bd_dom_put_sf"/>
</dbReference>
<dbReference type="OrthoDB" id="9800334at2"/>
<keyword evidence="7" id="KW-1185">Reference proteome</keyword>
<dbReference type="InterPro" id="IPR047057">
    <property type="entry name" value="MerR_fam"/>
</dbReference>
<dbReference type="eggNOG" id="COG0789">
    <property type="taxonomic scope" value="Bacteria"/>
</dbReference>
<dbReference type="SUPFAM" id="SSF46955">
    <property type="entry name" value="Putative DNA-binding domain"/>
    <property type="match status" value="1"/>
</dbReference>
<dbReference type="GO" id="GO:0046872">
    <property type="term" value="F:metal ion binding"/>
    <property type="evidence" value="ECO:0007669"/>
    <property type="project" value="InterPro"/>
</dbReference>
<dbReference type="Gene3D" id="1.10.1240.10">
    <property type="entry name" value="Methionine synthase domain"/>
    <property type="match status" value="1"/>
</dbReference>
<dbReference type="Gene3D" id="3.40.50.280">
    <property type="entry name" value="Cobalamin-binding domain"/>
    <property type="match status" value="1"/>
</dbReference>
<keyword evidence="1" id="KW-0805">Transcription regulation</keyword>
<dbReference type="GO" id="GO:0003700">
    <property type="term" value="F:DNA-binding transcription factor activity"/>
    <property type="evidence" value="ECO:0007669"/>
    <property type="project" value="InterPro"/>
</dbReference>
<dbReference type="RefSeq" id="WP_035940476.1">
    <property type="nucleotide sequence ID" value="NZ_AVPL01000079.1"/>
</dbReference>
<dbReference type="CDD" id="cd01104">
    <property type="entry name" value="HTH_MlrA-CarA"/>
    <property type="match status" value="1"/>
</dbReference>
<dbReference type="Gene3D" id="1.10.1660.10">
    <property type="match status" value="1"/>
</dbReference>
<evidence type="ECO:0000256" key="1">
    <source>
        <dbReference type="ARBA" id="ARBA00023015"/>
    </source>
</evidence>
<sequence>MYTIKRAAELTGIGLATLRAWERRYGVVSPSRTESRYRLYSDNDVRALSIMASLVDDGWTASEAAAETLRRVSGSGTATVSSVAGGSAPAFATLDELDELIAAAAELDVDRVSAILDRALVRDDFTVVAAQWLMPVLTAVGGAWADGRMTAAGEHLISYAVQRRLAGLYEEAARPTTGPLVVLGLPPGSRHELGLLAFAVAARQAGLDTAYFGADLPVSDWEAAVSSRSAGAAVLSVPRLADVVPAQSVVDRLRDCSPAVVVAVGGGYQEDITGAHHLGHDLADGIALLREQLDVAGSTQPA</sequence>
<dbReference type="PANTHER" id="PTHR30204:SF67">
    <property type="entry name" value="HTH-TYPE TRANSCRIPTIONAL REGULATOR MLRA-RELATED"/>
    <property type="match status" value="1"/>
</dbReference>
<feature type="domain" description="B12-binding" evidence="5">
    <location>
        <begin position="178"/>
        <end position="302"/>
    </location>
</feature>
<dbReference type="PROSITE" id="PS50937">
    <property type="entry name" value="HTH_MERR_2"/>
    <property type="match status" value="1"/>
</dbReference>
<organism evidence="6 7">
    <name type="scientific">Knoellia aerolata DSM 18566</name>
    <dbReference type="NCBI Taxonomy" id="1385519"/>
    <lineage>
        <taxon>Bacteria</taxon>
        <taxon>Bacillati</taxon>
        <taxon>Actinomycetota</taxon>
        <taxon>Actinomycetes</taxon>
        <taxon>Micrococcales</taxon>
        <taxon>Intrasporangiaceae</taxon>
        <taxon>Knoellia</taxon>
    </lineage>
</organism>
<dbReference type="InterPro" id="IPR036594">
    <property type="entry name" value="Meth_synthase_dom"/>
</dbReference>
<dbReference type="AlphaFoldDB" id="A0A0A0JUB3"/>
<dbReference type="InterPro" id="IPR003759">
    <property type="entry name" value="Cbl-bd_cap"/>
</dbReference>
<dbReference type="STRING" id="1385519.N801_16025"/>
<dbReference type="SMART" id="SM00422">
    <property type="entry name" value="HTH_MERR"/>
    <property type="match status" value="1"/>
</dbReference>
<evidence type="ECO:0000313" key="6">
    <source>
        <dbReference type="EMBL" id="KGN39677.1"/>
    </source>
</evidence>
<dbReference type="InterPro" id="IPR000551">
    <property type="entry name" value="MerR-type_HTH_dom"/>
</dbReference>
<dbReference type="PANTHER" id="PTHR30204">
    <property type="entry name" value="REDOX-CYCLING DRUG-SENSING TRANSCRIPTIONAL ACTIVATOR SOXR"/>
    <property type="match status" value="1"/>
</dbReference>
<evidence type="ECO:0000259" key="5">
    <source>
        <dbReference type="PROSITE" id="PS51332"/>
    </source>
</evidence>
<evidence type="ECO:0000259" key="4">
    <source>
        <dbReference type="PROSITE" id="PS50937"/>
    </source>
</evidence>